<feature type="transmembrane region" description="Helical" evidence="1">
    <location>
        <begin position="31"/>
        <end position="51"/>
    </location>
</feature>
<sequence length="303" mass="31393">MSDTPDPMPHHGAAYAPLTGFAAPARGRAELWRILAVFALLVLLGDVAQALMSQVVRGLMGPLFGPVALLNLSLGLTPFGVVGNLLMTLPVMGVFVLAVALVTGRGPVSLLGATARLKGDFLAGFLPLCALGLGLLPLLAQGPAVATGRDLGQVLAWLPLALPALVVMALANEVIYRGFLQQQLAARWQPSWVWMGLPAALFALSQGAPSATGELAPLSLVWALAYGMAAADLTARTGSLGAAIGLQSALLAQSLLLIGLKGPMNGLALYTLDARGMALLPWMASDFLTLLVGWLSARLLLRV</sequence>
<keyword evidence="3" id="KW-0482">Metalloprotease</keyword>
<protein>
    <submittedName>
        <fullName evidence="3">CPBP family intramembrane metalloprotease</fullName>
    </submittedName>
</protein>
<dbReference type="Pfam" id="PF02517">
    <property type="entry name" value="Rce1-like"/>
    <property type="match status" value="1"/>
</dbReference>
<evidence type="ECO:0000259" key="2">
    <source>
        <dbReference type="Pfam" id="PF02517"/>
    </source>
</evidence>
<evidence type="ECO:0000313" key="3">
    <source>
        <dbReference type="EMBL" id="NBZ88425.1"/>
    </source>
</evidence>
<keyword evidence="3" id="KW-0378">Hydrolase</keyword>
<dbReference type="EMBL" id="JAABNR010000011">
    <property type="protein sequence ID" value="NBZ88425.1"/>
    <property type="molecule type" value="Genomic_DNA"/>
</dbReference>
<evidence type="ECO:0000256" key="1">
    <source>
        <dbReference type="SAM" id="Phobius"/>
    </source>
</evidence>
<feature type="transmembrane region" description="Helical" evidence="1">
    <location>
        <begin position="240"/>
        <end position="260"/>
    </location>
</feature>
<gene>
    <name evidence="3" type="ORF">GV832_12605</name>
</gene>
<keyword evidence="4" id="KW-1185">Reference proteome</keyword>
<feature type="transmembrane region" description="Helical" evidence="1">
    <location>
        <begin position="160"/>
        <end position="180"/>
    </location>
</feature>
<name>A0AAE4YEW4_9RHOB</name>
<proteinExistence type="predicted"/>
<keyword evidence="1" id="KW-0472">Membrane</keyword>
<evidence type="ECO:0000313" key="4">
    <source>
        <dbReference type="Proteomes" id="UP001193501"/>
    </source>
</evidence>
<feature type="transmembrane region" description="Helical" evidence="1">
    <location>
        <begin position="280"/>
        <end position="301"/>
    </location>
</feature>
<keyword evidence="1" id="KW-1133">Transmembrane helix</keyword>
<dbReference type="InterPro" id="IPR003675">
    <property type="entry name" value="Rce1/LyrA-like_dom"/>
</dbReference>
<keyword evidence="3" id="KW-0645">Protease</keyword>
<accession>A0AAE4YEW4</accession>
<organism evidence="3 4">
    <name type="scientific">Stagnihabitans tardus</name>
    <dbReference type="NCBI Taxonomy" id="2699202"/>
    <lineage>
        <taxon>Bacteria</taxon>
        <taxon>Pseudomonadati</taxon>
        <taxon>Pseudomonadota</taxon>
        <taxon>Alphaproteobacteria</taxon>
        <taxon>Rhodobacterales</taxon>
        <taxon>Paracoccaceae</taxon>
        <taxon>Stagnihabitans</taxon>
    </lineage>
</organism>
<feature type="domain" description="CAAX prenyl protease 2/Lysostaphin resistance protein A-like" evidence="2">
    <location>
        <begin position="157"/>
        <end position="247"/>
    </location>
</feature>
<feature type="transmembrane region" description="Helical" evidence="1">
    <location>
        <begin position="120"/>
        <end position="140"/>
    </location>
</feature>
<feature type="transmembrane region" description="Helical" evidence="1">
    <location>
        <begin position="87"/>
        <end position="108"/>
    </location>
</feature>
<dbReference type="Proteomes" id="UP001193501">
    <property type="component" value="Unassembled WGS sequence"/>
</dbReference>
<dbReference type="GO" id="GO:0004175">
    <property type="term" value="F:endopeptidase activity"/>
    <property type="evidence" value="ECO:0007669"/>
    <property type="project" value="UniProtKB-ARBA"/>
</dbReference>
<reference evidence="3" key="1">
    <citation type="submission" date="2020-01" db="EMBL/GenBank/DDBJ databases">
        <authorList>
            <person name="Chen W.-M."/>
        </authorList>
    </citation>
    <scope>NUCLEOTIDE SEQUENCE</scope>
    <source>
        <strain evidence="3">CYK-10</strain>
    </source>
</reference>
<dbReference type="AlphaFoldDB" id="A0AAE4YEW4"/>
<comment type="caution">
    <text evidence="3">The sequence shown here is derived from an EMBL/GenBank/DDBJ whole genome shotgun (WGS) entry which is preliminary data.</text>
</comment>
<dbReference type="GO" id="GO:0008237">
    <property type="term" value="F:metallopeptidase activity"/>
    <property type="evidence" value="ECO:0007669"/>
    <property type="project" value="UniProtKB-KW"/>
</dbReference>
<keyword evidence="1" id="KW-0812">Transmembrane</keyword>
<dbReference type="RefSeq" id="WP_168775243.1">
    <property type="nucleotide sequence ID" value="NZ_JAABNR010000011.1"/>
</dbReference>
<dbReference type="GO" id="GO:0080120">
    <property type="term" value="P:CAAX-box protein maturation"/>
    <property type="evidence" value="ECO:0007669"/>
    <property type="project" value="UniProtKB-ARBA"/>
</dbReference>